<reference evidence="2" key="1">
    <citation type="submission" date="2021-01" db="EMBL/GenBank/DDBJ databases">
        <authorList>
            <person name="Corre E."/>
            <person name="Pelletier E."/>
            <person name="Niang G."/>
            <person name="Scheremetjew M."/>
            <person name="Finn R."/>
            <person name="Kale V."/>
            <person name="Holt S."/>
            <person name="Cochrane G."/>
            <person name="Meng A."/>
            <person name="Brown T."/>
            <person name="Cohen L."/>
        </authorList>
    </citation>
    <scope>NUCLEOTIDE SEQUENCE</scope>
    <source>
        <strain evidence="2">CCMP1594</strain>
    </source>
</reference>
<sequence>MQQVVSLAEGAAVHFAIRTKLRIGVTPGLKAPAPPSPQTVSPHSPRRKCVSRCLGTKGVFFFLAESSPKVEHSRKIHKHQRQYSTLSCPTAEYLAAFKPALVGRKIVILGWPLTTPGDPWAVVG</sequence>
<feature type="region of interest" description="Disordered" evidence="1">
    <location>
        <begin position="28"/>
        <end position="47"/>
    </location>
</feature>
<name>A0A7S4CS97_9EUGL</name>
<accession>A0A7S4CS97</accession>
<proteinExistence type="predicted"/>
<dbReference type="EMBL" id="HBJA01046152">
    <property type="protein sequence ID" value="CAE0805015.1"/>
    <property type="molecule type" value="Transcribed_RNA"/>
</dbReference>
<evidence type="ECO:0000313" key="2">
    <source>
        <dbReference type="EMBL" id="CAE0805015.1"/>
    </source>
</evidence>
<evidence type="ECO:0000256" key="1">
    <source>
        <dbReference type="SAM" id="MobiDB-lite"/>
    </source>
</evidence>
<gene>
    <name evidence="2" type="ORF">EGYM00163_LOCUS16139</name>
</gene>
<protein>
    <submittedName>
        <fullName evidence="2">Uncharacterized protein</fullName>
    </submittedName>
</protein>
<dbReference type="AlphaFoldDB" id="A0A7S4CS97"/>
<organism evidence="2">
    <name type="scientific">Eutreptiella gymnastica</name>
    <dbReference type="NCBI Taxonomy" id="73025"/>
    <lineage>
        <taxon>Eukaryota</taxon>
        <taxon>Discoba</taxon>
        <taxon>Euglenozoa</taxon>
        <taxon>Euglenida</taxon>
        <taxon>Spirocuta</taxon>
        <taxon>Euglenophyceae</taxon>
        <taxon>Eutreptiales</taxon>
        <taxon>Eutreptiaceae</taxon>
        <taxon>Eutreptiella</taxon>
    </lineage>
</organism>